<proteinExistence type="predicted"/>
<gene>
    <name evidence="1" type="ORF">EF810_05505</name>
</gene>
<comment type="caution">
    <text evidence="1">The sequence shown here is derived from an EMBL/GenBank/DDBJ whole genome shotgun (WGS) entry which is preliminary data.</text>
</comment>
<reference evidence="1 2" key="1">
    <citation type="journal article" date="2019" name="Nat. Microbiol.">
        <title>Wide diversity of methane and short-chain alkane metabolisms in uncultured archaea.</title>
        <authorList>
            <person name="Borrel G."/>
            <person name="Adam P.S."/>
            <person name="McKay L.J."/>
            <person name="Chen L.X."/>
            <person name="Sierra-Garcia I.N."/>
            <person name="Sieber C.M."/>
            <person name="Letourneur Q."/>
            <person name="Ghozlane A."/>
            <person name="Andersen G.L."/>
            <person name="Li W.J."/>
            <person name="Hallam S.J."/>
            <person name="Muyzer G."/>
            <person name="de Oliveira V.M."/>
            <person name="Inskeep W.P."/>
            <person name="Banfield J.F."/>
            <person name="Gribaldo S."/>
        </authorList>
    </citation>
    <scope>NUCLEOTIDE SEQUENCE [LARGE SCALE GENOMIC DNA]</scope>
    <source>
        <strain evidence="1">NM4</strain>
    </source>
</reference>
<dbReference type="AlphaFoldDB" id="A0A520KJ54"/>
<name>A0A520KJ54_9CREN</name>
<dbReference type="RefSeq" id="WP_125671749.1">
    <property type="nucleotide sequence ID" value="NZ_RCOS01000110.1"/>
</dbReference>
<dbReference type="Proteomes" id="UP000316217">
    <property type="component" value="Unassembled WGS sequence"/>
</dbReference>
<sequence>MCDIYVAKCFFSTFGECDFEIPFHLGDFNTERFEIAVVCPKHNTDYIRTMMPMWYEIEFLEPTPQEEEYWKKRDKSLYEELMEWKKYAGQRILILCFTGNAGRNAEINHPNLISPFKIARVKGLPESLVNERIR</sequence>
<protein>
    <submittedName>
        <fullName evidence="1">Uncharacterized protein</fullName>
    </submittedName>
</protein>
<accession>A0A520KJ54</accession>
<evidence type="ECO:0000313" key="1">
    <source>
        <dbReference type="EMBL" id="RZN60750.1"/>
    </source>
</evidence>
<organism evidence="1 2">
    <name type="scientific">Candidatus Methanodesulfokora washburnensis</name>
    <dbReference type="NCBI Taxonomy" id="2478471"/>
    <lineage>
        <taxon>Archaea</taxon>
        <taxon>Thermoproteota</taxon>
        <taxon>Candidatus Korarchaeia</taxon>
        <taxon>Candidatus Korarchaeia incertae sedis</taxon>
        <taxon>Candidatus Methanodesulfokora</taxon>
    </lineage>
</organism>
<dbReference type="EMBL" id="RXII01000084">
    <property type="protein sequence ID" value="RZN60750.1"/>
    <property type="molecule type" value="Genomic_DNA"/>
</dbReference>
<evidence type="ECO:0000313" key="2">
    <source>
        <dbReference type="Proteomes" id="UP000316217"/>
    </source>
</evidence>